<sequence>MTEHPDRKHYDVVIAGGGVIGASCAYQLSKRKHLKIALIDAKRPGNATRASAGGLWAIGESVGLGCGVIFFRMMSANRRRQARIADQSAAVAVDASTPHILPQSFFDFALQSNAMYPRLHRELMDNHGMDFKFEQTGLKFVIYDDEDRLYAEHIVACIPHLADQVRWLDQAALREAEPNVSHEARGALEFLCDHQVSPFRLADAFTEGARQNGVDLFFNTNVTQVLRDGARVTGVKTAEAGTFTCRTLINAAGAWAADLSEQATGVRIPVKPVKGQILLTERMPKILNGCLTTSDCYVAQKDNGEILIGSTTEDKGFDVTTTYPEIEGLVQGAVRCIPQLADINLKRTWAGLRPGSPDELPILGPMRGVEGYLNACGHFRTGILTSAITGVLLDKLVNHEPLPLDITPFLADRFEVAPVVKPKEMELV</sequence>
<dbReference type="AlphaFoldDB" id="A0A944DLK7"/>
<comment type="caution">
    <text evidence="4">The sequence shown here is derived from an EMBL/GenBank/DDBJ whole genome shotgun (WGS) entry which is preliminary data.</text>
</comment>
<keyword evidence="2" id="KW-0812">Transmembrane</keyword>
<dbReference type="InterPro" id="IPR036188">
    <property type="entry name" value="FAD/NAD-bd_sf"/>
</dbReference>
<feature type="domain" description="FAD dependent oxidoreductase" evidence="3">
    <location>
        <begin position="11"/>
        <end position="393"/>
    </location>
</feature>
<dbReference type="EMBL" id="JAGGOB010000043">
    <property type="protein sequence ID" value="MBT2331012.1"/>
    <property type="molecule type" value="Genomic_DNA"/>
</dbReference>
<dbReference type="Proteomes" id="UP000692896">
    <property type="component" value="Unassembled WGS sequence"/>
</dbReference>
<dbReference type="SUPFAM" id="SSF54373">
    <property type="entry name" value="FAD-linked reductases, C-terminal domain"/>
    <property type="match status" value="1"/>
</dbReference>
<gene>
    <name evidence="4" type="primary">hcnC</name>
    <name evidence="4" type="ORF">J7E47_20055</name>
</gene>
<dbReference type="InterPro" id="IPR006076">
    <property type="entry name" value="FAD-dep_OxRdtase"/>
</dbReference>
<reference evidence="4" key="1">
    <citation type="submission" date="2021-03" db="EMBL/GenBank/DDBJ databases">
        <title>Genomic analysis provides insights into the functional capacity of soil bacteria communities inhabiting an altitudinal gradient in the Atacama Desert.</title>
        <authorList>
            <person name="Gonzalez M."/>
            <person name="Maldonado J."/>
            <person name="Maza F."/>
            <person name="Hodar C."/>
            <person name="Cortes M."/>
            <person name="Palma R."/>
            <person name="Andreani C."/>
            <person name="Gaete A."/>
            <person name="Vasquez-Dean J."/>
            <person name="Acuna V."/>
            <person name="Aguado M."/>
            <person name="Mandakovic D."/>
            <person name="Latorre M."/>
            <person name="Orellana A."/>
            <person name="Gutierrez R."/>
            <person name="Montecino M."/>
            <person name="Allende M."/>
            <person name="Maass A."/>
            <person name="Cambiazo V."/>
        </authorList>
    </citation>
    <scope>NUCLEOTIDE SEQUENCE</scope>
    <source>
        <strain evidence="4">ISL-25</strain>
    </source>
</reference>
<feature type="transmembrane region" description="Helical" evidence="2">
    <location>
        <begin position="49"/>
        <end position="71"/>
    </location>
</feature>
<organism evidence="4 5">
    <name type="scientific">Pseudomonas fluorescens</name>
    <dbReference type="NCBI Taxonomy" id="294"/>
    <lineage>
        <taxon>Bacteria</taxon>
        <taxon>Pseudomonadati</taxon>
        <taxon>Pseudomonadota</taxon>
        <taxon>Gammaproteobacteria</taxon>
        <taxon>Pseudomonadales</taxon>
        <taxon>Pseudomonadaceae</taxon>
        <taxon>Pseudomonas</taxon>
    </lineage>
</organism>
<dbReference type="GO" id="GO:0050622">
    <property type="term" value="F:glycine dehydrogenase (cyanide-forming) activity"/>
    <property type="evidence" value="ECO:0007669"/>
    <property type="project" value="UniProtKB-EC"/>
</dbReference>
<accession>A0A944DLK7</accession>
<dbReference type="EC" id="1.4.99.5" evidence="4"/>
<keyword evidence="1 4" id="KW-0560">Oxidoreductase</keyword>
<dbReference type="SUPFAM" id="SSF51905">
    <property type="entry name" value="FAD/NAD(P)-binding domain"/>
    <property type="match status" value="1"/>
</dbReference>
<name>A0A944DLK7_PSEFL</name>
<proteinExistence type="predicted"/>
<keyword evidence="2" id="KW-1133">Transmembrane helix</keyword>
<dbReference type="Gene3D" id="3.30.9.10">
    <property type="entry name" value="D-Amino Acid Oxidase, subunit A, domain 2"/>
    <property type="match status" value="1"/>
</dbReference>
<evidence type="ECO:0000313" key="5">
    <source>
        <dbReference type="Proteomes" id="UP000692896"/>
    </source>
</evidence>
<evidence type="ECO:0000256" key="2">
    <source>
        <dbReference type="SAM" id="Phobius"/>
    </source>
</evidence>
<dbReference type="PROSITE" id="PS51257">
    <property type="entry name" value="PROKAR_LIPOPROTEIN"/>
    <property type="match status" value="1"/>
</dbReference>
<dbReference type="PANTHER" id="PTHR13847">
    <property type="entry name" value="SARCOSINE DEHYDROGENASE-RELATED"/>
    <property type="match status" value="1"/>
</dbReference>
<evidence type="ECO:0000256" key="1">
    <source>
        <dbReference type="ARBA" id="ARBA00023002"/>
    </source>
</evidence>
<dbReference type="Pfam" id="PF01266">
    <property type="entry name" value="DAO"/>
    <property type="match status" value="1"/>
</dbReference>
<dbReference type="PANTHER" id="PTHR13847:SF289">
    <property type="entry name" value="GLYCINE OXIDASE"/>
    <property type="match status" value="1"/>
</dbReference>
<protein>
    <submittedName>
        <fullName evidence="4">Cyanide-forming glycine dehydrogenase subunit HcnC</fullName>
        <ecNumber evidence="4">1.4.99.5</ecNumber>
    </submittedName>
</protein>
<evidence type="ECO:0000259" key="3">
    <source>
        <dbReference type="Pfam" id="PF01266"/>
    </source>
</evidence>
<dbReference type="RefSeq" id="WP_214918542.1">
    <property type="nucleotide sequence ID" value="NZ_JAGGNX010000027.1"/>
</dbReference>
<keyword evidence="2" id="KW-0472">Membrane</keyword>
<evidence type="ECO:0000313" key="4">
    <source>
        <dbReference type="EMBL" id="MBT2331012.1"/>
    </source>
</evidence>
<dbReference type="GO" id="GO:0005737">
    <property type="term" value="C:cytoplasm"/>
    <property type="evidence" value="ECO:0007669"/>
    <property type="project" value="TreeGrafter"/>
</dbReference>
<dbReference type="Gene3D" id="3.50.50.60">
    <property type="entry name" value="FAD/NAD(P)-binding domain"/>
    <property type="match status" value="2"/>
</dbReference>